<feature type="coiled-coil region" evidence="1">
    <location>
        <begin position="187"/>
        <end position="214"/>
    </location>
</feature>
<dbReference type="EMBL" id="JARPUR010000001">
    <property type="protein sequence ID" value="KAK4884606.1"/>
    <property type="molecule type" value="Genomic_DNA"/>
</dbReference>
<reference evidence="3" key="1">
    <citation type="submission" date="2023-01" db="EMBL/GenBank/DDBJ databases">
        <title>Key to firefly adult light organ development and bioluminescence: homeobox transcription factors regulate luciferase expression and transportation to peroxisome.</title>
        <authorList>
            <person name="Fu X."/>
        </authorList>
    </citation>
    <scope>NUCLEOTIDE SEQUENCE [LARGE SCALE GENOMIC DNA]</scope>
</reference>
<protein>
    <submittedName>
        <fullName evidence="2">Uncharacterized protein</fullName>
    </submittedName>
</protein>
<accession>A0AAN7PKM4</accession>
<evidence type="ECO:0000256" key="1">
    <source>
        <dbReference type="SAM" id="Coils"/>
    </source>
</evidence>
<gene>
    <name evidence="2" type="ORF">RN001_000877</name>
</gene>
<evidence type="ECO:0000313" key="2">
    <source>
        <dbReference type="EMBL" id="KAK4884606.1"/>
    </source>
</evidence>
<keyword evidence="3" id="KW-1185">Reference proteome</keyword>
<evidence type="ECO:0000313" key="3">
    <source>
        <dbReference type="Proteomes" id="UP001353858"/>
    </source>
</evidence>
<dbReference type="AlphaFoldDB" id="A0AAN7PKM4"/>
<organism evidence="2 3">
    <name type="scientific">Aquatica leii</name>
    <dbReference type="NCBI Taxonomy" id="1421715"/>
    <lineage>
        <taxon>Eukaryota</taxon>
        <taxon>Metazoa</taxon>
        <taxon>Ecdysozoa</taxon>
        <taxon>Arthropoda</taxon>
        <taxon>Hexapoda</taxon>
        <taxon>Insecta</taxon>
        <taxon>Pterygota</taxon>
        <taxon>Neoptera</taxon>
        <taxon>Endopterygota</taxon>
        <taxon>Coleoptera</taxon>
        <taxon>Polyphaga</taxon>
        <taxon>Elateriformia</taxon>
        <taxon>Elateroidea</taxon>
        <taxon>Lampyridae</taxon>
        <taxon>Luciolinae</taxon>
        <taxon>Aquatica</taxon>
    </lineage>
</organism>
<dbReference type="Proteomes" id="UP001353858">
    <property type="component" value="Unassembled WGS sequence"/>
</dbReference>
<keyword evidence="1" id="KW-0175">Coiled coil</keyword>
<sequence>MNVCSKKRRLAAAILLLGEDEEEDMAQIIKLRHETNTYKEAPEKCNLLLYETDSTDCNNADLQKRKKKLNQNSDFEYFEDDNLDDLPDSPFTSNEGEVDKTLIPSVEEIRGTSVSSVPKVIADANGTFNVSDIVLEPFCKCSEIKTLLNFEVGNLKVEIENLKKAVTENSSLIEKFIIQSKREWEAIKFAIENNDNTERRNSFVNNELEQLFQELIPLSSVDDIKVPMNVLPVLPSPSSNYSPSHTSSSSKCTTENIEIEFTDQDWVDVYNTPVCSNFIPETSQDPKRKTSDTSTEPIPTKKFINMCDIFEGGIESILQDTIDGKIVLLQIFRLNNDCRQRLVKEIINFLIGKVGIDGAKTYMLDYCAEEIPKIFPNEAETYQQRKTILRASSLTVQEIFDRYAALSTSLGPDLIELDFNTRFVTYEDKIYSRLSILTNAVIAEANLRKITVIADEDVDLTSKPILTLTYLLAPVTLKNTRKSGNWRPSRSEISESFFLHIENFEELQQKKSDRLDKLKSCSLTLQPFGVICGPLNNAKYLAVVNDVIYTFQSLIRTIEILYKTFHALDIQYPHQCQHIWQLIEEIVFEIKHSPSSSSVTALISDLKKFL</sequence>
<name>A0AAN7PKM4_9COLE</name>
<comment type="caution">
    <text evidence="2">The sequence shown here is derived from an EMBL/GenBank/DDBJ whole genome shotgun (WGS) entry which is preliminary data.</text>
</comment>
<proteinExistence type="predicted"/>